<keyword evidence="3" id="KW-0274">FAD</keyword>
<feature type="signal peptide" evidence="5">
    <location>
        <begin position="1"/>
        <end position="21"/>
    </location>
</feature>
<dbReference type="InterPro" id="IPR050416">
    <property type="entry name" value="FAD-linked_Oxidoreductase"/>
</dbReference>
<dbReference type="STRING" id="1745343.A0A2J6PLS5"/>
<evidence type="ECO:0000256" key="2">
    <source>
        <dbReference type="ARBA" id="ARBA00022630"/>
    </source>
</evidence>
<dbReference type="InterPro" id="IPR016169">
    <property type="entry name" value="FAD-bd_PCMH_sub2"/>
</dbReference>
<dbReference type="InterPro" id="IPR006094">
    <property type="entry name" value="Oxid_FAD_bind_N"/>
</dbReference>
<dbReference type="Pfam" id="PF08031">
    <property type="entry name" value="BBE"/>
    <property type="match status" value="1"/>
</dbReference>
<dbReference type="GO" id="GO:0016491">
    <property type="term" value="F:oxidoreductase activity"/>
    <property type="evidence" value="ECO:0007669"/>
    <property type="project" value="UniProtKB-KW"/>
</dbReference>
<evidence type="ECO:0000259" key="6">
    <source>
        <dbReference type="PROSITE" id="PS51387"/>
    </source>
</evidence>
<evidence type="ECO:0000256" key="1">
    <source>
        <dbReference type="ARBA" id="ARBA00005466"/>
    </source>
</evidence>
<sequence length="557" mass="61379">MRVLSLFRVVLPLAIASRSQAQSRDQAILSDPDTACHNACRALKSSLATQTYHALTPDSVPAPDLVSSFFAIQQREIIPACWLTPLSAQDVSTAINILKEYGCHFAVKSGGHGASMGMSSSEGGVTIDMRMFDAVEILEAGKEGERARIGTGGRWGEVYKKLEPYRKTVIGGRDPRVGVGGFLLGGGISFISRRYGWALDNVVNYEVIIANGSISQISQATAPDLYWALRGGGNNFGIVTHFDLATYPLTQAWGGYNFYLLSDIPSRLSSLSIPPTPFTFTTSSLVQQVGNFVNWGACKLGYCTTITDWLNAYLSILEKEQYDIDTQVIAGIAYSSDLDIYIACANPIHAKAVPNPRAFAAFKKLPHVYSSNRIANYSTFHKELHDWNADGYRQFWATLTIKPNSTLMQNLISIFIQESQSLKQVKNVLPSFVFQAITADEILHMSRNGGNSLGLSDSDAPILTYSFTILYSKIEGGGGGEDRVIQEGGRRIVERSERVAKEMGLWHPFIYLNYADISQDVFSSYGTENHRKLKEVQKKWDPEGVFGKRLQPGGFKV</sequence>
<reference evidence="7 8" key="1">
    <citation type="submission" date="2016-05" db="EMBL/GenBank/DDBJ databases">
        <title>A degradative enzymes factory behind the ericoid mycorrhizal symbiosis.</title>
        <authorList>
            <consortium name="DOE Joint Genome Institute"/>
            <person name="Martino E."/>
            <person name="Morin E."/>
            <person name="Grelet G."/>
            <person name="Kuo A."/>
            <person name="Kohler A."/>
            <person name="Daghino S."/>
            <person name="Barry K."/>
            <person name="Choi C."/>
            <person name="Cichocki N."/>
            <person name="Clum A."/>
            <person name="Copeland A."/>
            <person name="Hainaut M."/>
            <person name="Haridas S."/>
            <person name="Labutti K."/>
            <person name="Lindquist E."/>
            <person name="Lipzen A."/>
            <person name="Khouja H.-R."/>
            <person name="Murat C."/>
            <person name="Ohm R."/>
            <person name="Olson A."/>
            <person name="Spatafora J."/>
            <person name="Veneault-Fourrey C."/>
            <person name="Henrissat B."/>
            <person name="Grigoriev I."/>
            <person name="Martin F."/>
            <person name="Perotto S."/>
        </authorList>
    </citation>
    <scope>NUCLEOTIDE SEQUENCE [LARGE SCALE GENOMIC DNA]</scope>
    <source>
        <strain evidence="7 8">UAMH 7357</strain>
    </source>
</reference>
<dbReference type="Gene3D" id="3.30.465.10">
    <property type="match status" value="1"/>
</dbReference>
<dbReference type="GO" id="GO:0071949">
    <property type="term" value="F:FAD binding"/>
    <property type="evidence" value="ECO:0007669"/>
    <property type="project" value="InterPro"/>
</dbReference>
<feature type="chain" id="PRO_5014460988" evidence="5">
    <location>
        <begin position="22"/>
        <end position="557"/>
    </location>
</feature>
<protein>
    <submittedName>
        <fullName evidence="7">FAD-binding domain-containing protein</fullName>
    </submittedName>
</protein>
<evidence type="ECO:0000313" key="7">
    <source>
        <dbReference type="EMBL" id="PMD14974.1"/>
    </source>
</evidence>
<dbReference type="InterPro" id="IPR016166">
    <property type="entry name" value="FAD-bd_PCMH"/>
</dbReference>
<dbReference type="AlphaFoldDB" id="A0A2J6PLS5"/>
<gene>
    <name evidence="7" type="ORF">NA56DRAFT_650550</name>
</gene>
<evidence type="ECO:0000313" key="8">
    <source>
        <dbReference type="Proteomes" id="UP000235672"/>
    </source>
</evidence>
<keyword evidence="4" id="KW-0560">Oxidoreductase</keyword>
<evidence type="ECO:0000256" key="5">
    <source>
        <dbReference type="SAM" id="SignalP"/>
    </source>
</evidence>
<dbReference type="InterPro" id="IPR036318">
    <property type="entry name" value="FAD-bd_PCMH-like_sf"/>
</dbReference>
<dbReference type="EMBL" id="KZ613517">
    <property type="protein sequence ID" value="PMD14974.1"/>
    <property type="molecule type" value="Genomic_DNA"/>
</dbReference>
<evidence type="ECO:0000256" key="4">
    <source>
        <dbReference type="ARBA" id="ARBA00023002"/>
    </source>
</evidence>
<dbReference type="PROSITE" id="PS51387">
    <property type="entry name" value="FAD_PCMH"/>
    <property type="match status" value="1"/>
</dbReference>
<dbReference type="Proteomes" id="UP000235672">
    <property type="component" value="Unassembled WGS sequence"/>
</dbReference>
<dbReference type="PANTHER" id="PTHR42973:SF54">
    <property type="entry name" value="FAD-BINDING PCMH-TYPE DOMAIN-CONTAINING PROTEIN"/>
    <property type="match status" value="1"/>
</dbReference>
<keyword evidence="8" id="KW-1185">Reference proteome</keyword>
<evidence type="ECO:0000256" key="3">
    <source>
        <dbReference type="ARBA" id="ARBA00022827"/>
    </source>
</evidence>
<comment type="similarity">
    <text evidence="1">Belongs to the oxygen-dependent FAD-linked oxidoreductase family.</text>
</comment>
<organism evidence="7 8">
    <name type="scientific">Hyaloscypha hepaticicola</name>
    <dbReference type="NCBI Taxonomy" id="2082293"/>
    <lineage>
        <taxon>Eukaryota</taxon>
        <taxon>Fungi</taxon>
        <taxon>Dikarya</taxon>
        <taxon>Ascomycota</taxon>
        <taxon>Pezizomycotina</taxon>
        <taxon>Leotiomycetes</taxon>
        <taxon>Helotiales</taxon>
        <taxon>Hyaloscyphaceae</taxon>
        <taxon>Hyaloscypha</taxon>
    </lineage>
</organism>
<keyword evidence="2" id="KW-0285">Flavoprotein</keyword>
<dbReference type="Pfam" id="PF01565">
    <property type="entry name" value="FAD_binding_4"/>
    <property type="match status" value="1"/>
</dbReference>
<proteinExistence type="inferred from homology"/>
<name>A0A2J6PLS5_9HELO</name>
<dbReference type="OrthoDB" id="2151789at2759"/>
<keyword evidence="5" id="KW-0732">Signal</keyword>
<dbReference type="SUPFAM" id="SSF56176">
    <property type="entry name" value="FAD-binding/transporter-associated domain-like"/>
    <property type="match status" value="1"/>
</dbReference>
<dbReference type="PANTHER" id="PTHR42973">
    <property type="entry name" value="BINDING OXIDOREDUCTASE, PUTATIVE (AFU_ORTHOLOGUE AFUA_1G17690)-RELATED"/>
    <property type="match status" value="1"/>
</dbReference>
<feature type="domain" description="FAD-binding PCMH-type" evidence="6">
    <location>
        <begin position="75"/>
        <end position="249"/>
    </location>
</feature>
<dbReference type="InterPro" id="IPR012951">
    <property type="entry name" value="BBE"/>
</dbReference>
<accession>A0A2J6PLS5</accession>